<dbReference type="RefSeq" id="XP_044541866.1">
    <property type="nucleotide sequence ID" value="XM_044689545.1"/>
</dbReference>
<feature type="coiled-coil region" evidence="7">
    <location>
        <begin position="654"/>
        <end position="734"/>
    </location>
</feature>
<evidence type="ECO:0000256" key="1">
    <source>
        <dbReference type="ARBA" id="ARBA00004496"/>
    </source>
</evidence>
<evidence type="ECO:0000313" key="11">
    <source>
        <dbReference type="EMBL" id="KAG2372691.1"/>
    </source>
</evidence>
<name>A0AA88GER7_NAELO</name>
<dbReference type="PANTHER" id="PTHR47969">
    <property type="entry name" value="CHROMOSOME-ASSOCIATED KINESIN KIF4A-RELATED"/>
    <property type="match status" value="1"/>
</dbReference>
<keyword evidence="6" id="KW-0505">Motor protein</keyword>
<keyword evidence="12" id="KW-1185">Reference proteome</keyword>
<keyword evidence="5 7" id="KW-0175">Coiled coil</keyword>
<feature type="compositionally biased region" description="Polar residues" evidence="8">
    <location>
        <begin position="399"/>
        <end position="409"/>
    </location>
</feature>
<comment type="similarity">
    <text evidence="6">Belongs to the TRAFAC class myosin-kinesin ATPase superfamily. Kinesin family.</text>
</comment>
<dbReference type="Pfam" id="PF00169">
    <property type="entry name" value="PH"/>
    <property type="match status" value="1"/>
</dbReference>
<dbReference type="SUPFAM" id="SSF52540">
    <property type="entry name" value="P-loop containing nucleoside triphosphate hydrolases"/>
    <property type="match status" value="1"/>
</dbReference>
<organism evidence="11 12">
    <name type="scientific">Naegleria lovaniensis</name>
    <name type="common">Amoeba</name>
    <dbReference type="NCBI Taxonomy" id="51637"/>
    <lineage>
        <taxon>Eukaryota</taxon>
        <taxon>Discoba</taxon>
        <taxon>Heterolobosea</taxon>
        <taxon>Tetramitia</taxon>
        <taxon>Eutetramitia</taxon>
        <taxon>Vahlkampfiidae</taxon>
        <taxon>Naegleria</taxon>
    </lineage>
</organism>
<dbReference type="Gene3D" id="3.40.850.10">
    <property type="entry name" value="Kinesin motor domain"/>
    <property type="match status" value="1"/>
</dbReference>
<dbReference type="GO" id="GO:0005737">
    <property type="term" value="C:cytoplasm"/>
    <property type="evidence" value="ECO:0007669"/>
    <property type="project" value="UniProtKB-SubCell"/>
</dbReference>
<dbReference type="GO" id="GO:0005875">
    <property type="term" value="C:microtubule associated complex"/>
    <property type="evidence" value="ECO:0007669"/>
    <property type="project" value="TreeGrafter"/>
</dbReference>
<feature type="compositionally biased region" description="Polar residues" evidence="8">
    <location>
        <begin position="1000"/>
        <end position="1022"/>
    </location>
</feature>
<dbReference type="GO" id="GO:0003777">
    <property type="term" value="F:microtubule motor activity"/>
    <property type="evidence" value="ECO:0007669"/>
    <property type="project" value="InterPro"/>
</dbReference>
<dbReference type="SUPFAM" id="SSF50729">
    <property type="entry name" value="PH domain-like"/>
    <property type="match status" value="1"/>
</dbReference>
<evidence type="ECO:0000256" key="5">
    <source>
        <dbReference type="ARBA" id="ARBA00023054"/>
    </source>
</evidence>
<keyword evidence="4 6" id="KW-0067">ATP-binding</keyword>
<feature type="binding site" evidence="6">
    <location>
        <begin position="102"/>
        <end position="109"/>
    </location>
    <ligand>
        <name>ATP</name>
        <dbReference type="ChEBI" id="CHEBI:30616"/>
    </ligand>
</feature>
<feature type="region of interest" description="Disordered" evidence="8">
    <location>
        <begin position="625"/>
        <end position="650"/>
    </location>
</feature>
<accession>A0AA88GER7</accession>
<dbReference type="InterPro" id="IPR027640">
    <property type="entry name" value="Kinesin-like_fam"/>
</dbReference>
<dbReference type="InterPro" id="IPR036961">
    <property type="entry name" value="Kinesin_motor_dom_sf"/>
</dbReference>
<evidence type="ECO:0000256" key="2">
    <source>
        <dbReference type="ARBA" id="ARBA00022490"/>
    </source>
</evidence>
<feature type="region of interest" description="Disordered" evidence="8">
    <location>
        <begin position="771"/>
        <end position="793"/>
    </location>
</feature>
<dbReference type="PROSITE" id="PS50003">
    <property type="entry name" value="PH_DOMAIN"/>
    <property type="match status" value="1"/>
</dbReference>
<comment type="caution">
    <text evidence="11">The sequence shown here is derived from an EMBL/GenBank/DDBJ whole genome shotgun (WGS) entry which is preliminary data.</text>
</comment>
<dbReference type="AlphaFoldDB" id="A0AA88GER7"/>
<feature type="compositionally biased region" description="Polar residues" evidence="8">
    <location>
        <begin position="1076"/>
        <end position="1095"/>
    </location>
</feature>
<dbReference type="GO" id="GO:0008017">
    <property type="term" value="F:microtubule binding"/>
    <property type="evidence" value="ECO:0007669"/>
    <property type="project" value="InterPro"/>
</dbReference>
<dbReference type="SMART" id="SM00129">
    <property type="entry name" value="KISc"/>
    <property type="match status" value="1"/>
</dbReference>
<dbReference type="InterPro" id="IPR011993">
    <property type="entry name" value="PH-like_dom_sf"/>
</dbReference>
<gene>
    <name evidence="11" type="ORF">C9374_013646</name>
</gene>
<feature type="compositionally biased region" description="Low complexity" evidence="8">
    <location>
        <begin position="771"/>
        <end position="782"/>
    </location>
</feature>
<dbReference type="FunFam" id="2.30.29.30:FF:000286">
    <property type="entry name" value="PH-protein kinase domain containing protein"/>
    <property type="match status" value="1"/>
</dbReference>
<dbReference type="GeneID" id="68106099"/>
<dbReference type="Proteomes" id="UP000816034">
    <property type="component" value="Unassembled WGS sequence"/>
</dbReference>
<dbReference type="InterPro" id="IPR001752">
    <property type="entry name" value="Kinesin_motor_dom"/>
</dbReference>
<feature type="compositionally biased region" description="Polar residues" evidence="8">
    <location>
        <begin position="962"/>
        <end position="990"/>
    </location>
</feature>
<feature type="compositionally biased region" description="Polar residues" evidence="8">
    <location>
        <begin position="433"/>
        <end position="466"/>
    </location>
</feature>
<evidence type="ECO:0000259" key="9">
    <source>
        <dbReference type="PROSITE" id="PS50003"/>
    </source>
</evidence>
<feature type="region of interest" description="Disordered" evidence="8">
    <location>
        <begin position="962"/>
        <end position="1096"/>
    </location>
</feature>
<protein>
    <submittedName>
        <fullName evidence="11">Uncharacterized protein</fullName>
    </submittedName>
</protein>
<dbReference type="Pfam" id="PF00225">
    <property type="entry name" value="Kinesin"/>
    <property type="match status" value="1"/>
</dbReference>
<evidence type="ECO:0000256" key="4">
    <source>
        <dbReference type="ARBA" id="ARBA00022840"/>
    </source>
</evidence>
<dbReference type="GO" id="GO:0007018">
    <property type="term" value="P:microtubule-based movement"/>
    <property type="evidence" value="ECO:0007669"/>
    <property type="project" value="InterPro"/>
</dbReference>
<comment type="subcellular location">
    <subcellularLocation>
        <location evidence="1">Cytoplasm</location>
    </subcellularLocation>
</comment>
<dbReference type="GO" id="GO:0051231">
    <property type="term" value="P:spindle elongation"/>
    <property type="evidence" value="ECO:0007669"/>
    <property type="project" value="TreeGrafter"/>
</dbReference>
<feature type="region of interest" description="Disordered" evidence="8">
    <location>
        <begin position="531"/>
        <end position="572"/>
    </location>
</feature>
<dbReference type="EMBL" id="PYSW02000070">
    <property type="protein sequence ID" value="KAG2372691.1"/>
    <property type="molecule type" value="Genomic_DNA"/>
</dbReference>
<evidence type="ECO:0000313" key="12">
    <source>
        <dbReference type="Proteomes" id="UP000816034"/>
    </source>
</evidence>
<feature type="compositionally biased region" description="Basic and acidic residues" evidence="8">
    <location>
        <begin position="531"/>
        <end position="548"/>
    </location>
</feature>
<evidence type="ECO:0000259" key="10">
    <source>
        <dbReference type="PROSITE" id="PS50067"/>
    </source>
</evidence>
<reference evidence="11 12" key="1">
    <citation type="journal article" date="2018" name="BMC Genomics">
        <title>The genome of Naegleria lovaniensis, the basis for a comparative approach to unravel pathogenicity factors of the human pathogenic amoeba N. fowleri.</title>
        <authorList>
            <person name="Liechti N."/>
            <person name="Schurch N."/>
            <person name="Bruggmann R."/>
            <person name="Wittwer M."/>
        </authorList>
    </citation>
    <scope>NUCLEOTIDE SEQUENCE [LARGE SCALE GENOMIC DNA]</scope>
    <source>
        <strain evidence="11 12">ATCC 30569</strain>
    </source>
</reference>
<dbReference type="PROSITE" id="PS50067">
    <property type="entry name" value="KINESIN_MOTOR_2"/>
    <property type="match status" value="1"/>
</dbReference>
<feature type="compositionally biased region" description="Low complexity" evidence="8">
    <location>
        <begin position="1030"/>
        <end position="1054"/>
    </location>
</feature>
<feature type="region of interest" description="Disordered" evidence="8">
    <location>
        <begin position="389"/>
        <end position="473"/>
    </location>
</feature>
<feature type="domain" description="PH" evidence="9">
    <location>
        <begin position="1100"/>
        <end position="1198"/>
    </location>
</feature>
<evidence type="ECO:0000256" key="8">
    <source>
        <dbReference type="SAM" id="MobiDB-lite"/>
    </source>
</evidence>
<evidence type="ECO:0000256" key="7">
    <source>
        <dbReference type="SAM" id="Coils"/>
    </source>
</evidence>
<feature type="domain" description="Kinesin motor" evidence="10">
    <location>
        <begin position="15"/>
        <end position="233"/>
    </location>
</feature>
<dbReference type="SMART" id="SM00233">
    <property type="entry name" value="PH"/>
    <property type="match status" value="1"/>
</dbReference>
<dbReference type="GO" id="GO:0005524">
    <property type="term" value="F:ATP binding"/>
    <property type="evidence" value="ECO:0007669"/>
    <property type="project" value="UniProtKB-UniRule"/>
</dbReference>
<evidence type="ECO:0000256" key="6">
    <source>
        <dbReference type="PROSITE-ProRule" id="PRU00283"/>
    </source>
</evidence>
<evidence type="ECO:0000256" key="3">
    <source>
        <dbReference type="ARBA" id="ARBA00022741"/>
    </source>
</evidence>
<keyword evidence="2" id="KW-0963">Cytoplasm</keyword>
<dbReference type="GO" id="GO:0007052">
    <property type="term" value="P:mitotic spindle organization"/>
    <property type="evidence" value="ECO:0007669"/>
    <property type="project" value="TreeGrafter"/>
</dbReference>
<dbReference type="PANTHER" id="PTHR47969:SF15">
    <property type="entry name" value="CHROMOSOME-ASSOCIATED KINESIN KIF4A-RELATED"/>
    <property type="match status" value="1"/>
</dbReference>
<sequence>MSSQVIPPAQKEESPMRVGVRFRPFLKSEVESCGSEKPKCCAAFHKNGKNILIKHGVSNSVEFTFERILKTTNTQEDVFATCGHEMMQRVLKGQHCTLFSFGAYQTGKTFTLFGNTTKASNWASESEPQKFDGIVPRFIRSIFNYIMNESPENIEFSVSLNAFEICGMENGMDALMNDLLKNSNVESKLDVLVEEETNVVEIVGLTEVFVTSDVELFESVAGALAKRSKKHSSAFFEIKFVQHDTQTNLTKESRFTVIDLDAERPSDPHRTIRQNGCKVFQDVAEALYSESDEYDYFSTTLKCLLFSRVFVNTASFAFVTLSPMTNVVEEQTIPFLQLASKINELSSDVTVNYIQEQELLTEEEISQQELVPQQQAQQTISQPEIQEIPKTQPVIEEQPLSSSTIQEKPQTVVVEDEKIPSVQETAPKEESHPQPSTLKEATPKELNQSLETSNTGTIKASSQTSSEKIKEIPQPQVVITPSVSVVDVKTSDDYQKLMNEELLLVPSLESKISSLKEQLEHEEEKTAQLERKILKHETQSKETKKQLKESQSLLEQAQKERDRFEKQFKESQEELQQLKEKLINEESNRDELAEKLAEFEKNNQLGKNIEEDYKSQIQKLQKEVQELKESSKKAKPSVSTPLDKKSEEIEQETISHLKAQFEELKSINAELSSKLDQVEKKNIELEEELVEAEKKALEADDPSHQLIEKLKSKNKLLLEQLNAAKRENLKAREKTSETSMKTLEVKISEFQQLVSQFSSGSPSIEQTVIKSTTATDSQQASSNAEEDDLSLNPQEKLNMQKLKEKVTDLTNKLSAARKKSTEMEIARMKWQEGEKTFKQKITHLENEMEELRQKFVSKENSLKEEIDQLHMEINTLKENEQKLRNETRKLEKEKKDLEQTIKTENANRKKSVMVLQQVHESNNGILRNELVQAKEKIEMLERELKKQGILFNTGSALMRSQSISPTQSNDTLNSTNNETAVVTPPKTVNENSEKKDKIPKQQNMNSKRISVRINKNTMQQVRSELESNRTQQQQQLKSPSKSPAKSPALSTSSLDSMEDVKHVVDEDDEEYDAAEPTNSAASDYNPQLTEGTISENVKPKFDKNGNLYKKGPKINIFKKRFFKIDGHHLYYFHDAKDLSKPLGVIDLRVALSEIAPEKSSNKRRFVFKVEIPGKIYYMSAPSKEDRDEWVVSLQQLIQKLKDENSF</sequence>
<keyword evidence="3 6" id="KW-0547">Nucleotide-binding</keyword>
<proteinExistence type="inferred from homology"/>
<dbReference type="InterPro" id="IPR001849">
    <property type="entry name" value="PH_domain"/>
</dbReference>
<dbReference type="InterPro" id="IPR027417">
    <property type="entry name" value="P-loop_NTPase"/>
</dbReference>
<dbReference type="Gene3D" id="2.30.29.30">
    <property type="entry name" value="Pleckstrin-homology domain (PH domain)/Phosphotyrosine-binding domain (PTB)"/>
    <property type="match status" value="1"/>
</dbReference>
<feature type="compositionally biased region" description="Basic and acidic residues" evidence="8">
    <location>
        <begin position="557"/>
        <end position="572"/>
    </location>
</feature>